<proteinExistence type="predicted"/>
<gene>
    <name evidence="1" type="ORF">CYMTET_52149</name>
</gene>
<accession>A0AAE0ERD6</accession>
<dbReference type="Proteomes" id="UP001190700">
    <property type="component" value="Unassembled WGS sequence"/>
</dbReference>
<dbReference type="AlphaFoldDB" id="A0AAE0ERD6"/>
<organism evidence="1 2">
    <name type="scientific">Cymbomonas tetramitiformis</name>
    <dbReference type="NCBI Taxonomy" id="36881"/>
    <lineage>
        <taxon>Eukaryota</taxon>
        <taxon>Viridiplantae</taxon>
        <taxon>Chlorophyta</taxon>
        <taxon>Pyramimonadophyceae</taxon>
        <taxon>Pyramimonadales</taxon>
        <taxon>Pyramimonadaceae</taxon>
        <taxon>Cymbomonas</taxon>
    </lineage>
</organism>
<evidence type="ECO:0000313" key="1">
    <source>
        <dbReference type="EMBL" id="KAK3237801.1"/>
    </source>
</evidence>
<protein>
    <submittedName>
        <fullName evidence="1">Uncharacterized protein</fullName>
    </submittedName>
</protein>
<sequence>MATAGILSDEGLLVLLGSFDEKFEKVLHQEEYSALRYPAHVDPRPILAKEHLGPAVLTAACVRARLDPEFYSAVRDRYQLPPDLLDVTFKMLALLVTTAVYTNWAAARQGEVAGTATAAAIPTGEDSEAKQLLKIVIDNIRVSEYYIKNQKSGALAAPRGSLHGYRPGMEKGAAKPVAFDPQEQRAMPRVLQVYPQVAGDGPDAFSEVCEMNGGAQKQEERDGLLDELGGISERLTGGAHVHHGLDCRCAPQDAPGEVVPQARAVLQDAGAAGCRCPERRGFVPVCAFAMPLDGAGALTHAATRGECGTDSSDDDDAVEVDRARQPLGCGPHPFGLVPWRAAFPGDLDYAPVFLHACSRGGSVLECAAGCYSSCQFIIFSIEIAISILQYGMAVVLVSSDLSET</sequence>
<name>A0AAE0ERD6_9CHLO</name>
<dbReference type="EMBL" id="LGRX02034440">
    <property type="protein sequence ID" value="KAK3237801.1"/>
    <property type="molecule type" value="Genomic_DNA"/>
</dbReference>
<evidence type="ECO:0000313" key="2">
    <source>
        <dbReference type="Proteomes" id="UP001190700"/>
    </source>
</evidence>
<keyword evidence="2" id="KW-1185">Reference proteome</keyword>
<reference evidence="1 2" key="1">
    <citation type="journal article" date="2015" name="Genome Biol. Evol.">
        <title>Comparative Genomics of a Bacterivorous Green Alga Reveals Evolutionary Causalities and Consequences of Phago-Mixotrophic Mode of Nutrition.</title>
        <authorList>
            <person name="Burns J.A."/>
            <person name="Paasch A."/>
            <person name="Narechania A."/>
            <person name="Kim E."/>
        </authorList>
    </citation>
    <scope>NUCLEOTIDE SEQUENCE [LARGE SCALE GENOMIC DNA]</scope>
    <source>
        <strain evidence="1 2">PLY_AMNH</strain>
    </source>
</reference>
<comment type="caution">
    <text evidence="1">The sequence shown here is derived from an EMBL/GenBank/DDBJ whole genome shotgun (WGS) entry which is preliminary data.</text>
</comment>